<dbReference type="RefSeq" id="WP_115629373.1">
    <property type="nucleotide sequence ID" value="NZ_UFUZ01000001.1"/>
</dbReference>
<name>A0A381EHA2_CAMUP</name>
<dbReference type="Proteomes" id="UP000254161">
    <property type="component" value="Unassembled WGS sequence"/>
</dbReference>
<keyword evidence="1" id="KW-0808">Transferase</keyword>
<gene>
    <name evidence="1" type="ORF">NCTC12264_00568</name>
</gene>
<protein>
    <submittedName>
        <fullName evidence="1">Sugar transferase</fullName>
    </submittedName>
</protein>
<reference evidence="1 2" key="1">
    <citation type="submission" date="2018-06" db="EMBL/GenBank/DDBJ databases">
        <authorList>
            <consortium name="Pathogen Informatics"/>
            <person name="Doyle S."/>
        </authorList>
    </citation>
    <scope>NUCLEOTIDE SEQUENCE [LARGE SCALE GENOMIC DNA]</scope>
    <source>
        <strain evidence="1 2">NCTC12264</strain>
    </source>
</reference>
<evidence type="ECO:0000313" key="2">
    <source>
        <dbReference type="Proteomes" id="UP000254161"/>
    </source>
</evidence>
<accession>A0A381EHA2</accession>
<dbReference type="GO" id="GO:0016740">
    <property type="term" value="F:transferase activity"/>
    <property type="evidence" value="ECO:0007669"/>
    <property type="project" value="UniProtKB-KW"/>
</dbReference>
<dbReference type="EMBL" id="UFUZ01000001">
    <property type="protein sequence ID" value="SUX26346.1"/>
    <property type="molecule type" value="Genomic_DNA"/>
</dbReference>
<sequence>MITNPNSATQRIKNHLSYKLGQELIKYNTGGGGVISLLFKLYHIKKTHHKYLKIYQQIIEVFPQLSYPPLKQCEDYQQGLQCQFHLSYLLGKALIKADKAWYKGGYLKLSKEIKEAKRLYGTFKEIKENLGAIPNLEGMNLELLQEFKLEDFKTFLNTSYKPLRNLLLHHFLHHFSFIIKHFDEVSLWLNSKEFKEKYEDINHPYPPLLNPDILNELLLIECDDKQNLKSVLKQQALKLSKEALAYINAGLDYRLISAEMAWEMNLPLPRRYEFVLMFSHGAGALAMNHFLFWSAQFNLIEYFYGGVAEVRYSNFYQRLLKENNNIVGISDTSELLYGGIKNRNKLWSLMDKKVKALVLVRDPIELIKHCYGRKWGTSWARLKEFDLNHSFEDVIKAPEPYNYDFPSSYKHLENQCFLWNTFKEHFPHLDFKYLDVREFTGSKTIETMKKLALEFGFNIKLSTEEQENMFVKNMFAGNLHFLLPLTLKIDKIKIEFSILKKDENLLDLRKEFELKESQNQLGIYILKSDYKELLKNHKLYEKILHYIQNFYNKLLERIKLEDELMLKPEDILEHLKKNEACCKELKGVLDYESKDLKANRPDIVDSWKYYKEFEKMCEELEKN</sequence>
<dbReference type="Pfam" id="PF11186">
    <property type="entry name" value="DUF2972"/>
    <property type="match status" value="1"/>
</dbReference>
<proteinExistence type="predicted"/>
<dbReference type="InterPro" id="IPR021353">
    <property type="entry name" value="DUF2972"/>
</dbReference>
<evidence type="ECO:0000313" key="1">
    <source>
        <dbReference type="EMBL" id="SUX26346.1"/>
    </source>
</evidence>
<dbReference type="AlphaFoldDB" id="A0A381EHA2"/>
<organism evidence="1 2">
    <name type="scientific">Campylobacter upsaliensis</name>
    <dbReference type="NCBI Taxonomy" id="28080"/>
    <lineage>
        <taxon>Bacteria</taxon>
        <taxon>Pseudomonadati</taxon>
        <taxon>Campylobacterota</taxon>
        <taxon>Epsilonproteobacteria</taxon>
        <taxon>Campylobacterales</taxon>
        <taxon>Campylobacteraceae</taxon>
        <taxon>Campylobacter</taxon>
    </lineage>
</organism>